<evidence type="ECO:0000313" key="8">
    <source>
        <dbReference type="Proteomes" id="UP001295444"/>
    </source>
</evidence>
<protein>
    <submittedName>
        <fullName evidence="7">Uncharacterized protein</fullName>
    </submittedName>
</protein>
<evidence type="ECO:0000256" key="6">
    <source>
        <dbReference type="SAM" id="MobiDB-lite"/>
    </source>
</evidence>
<proteinExistence type="inferred from homology"/>
<dbReference type="GO" id="GO:0005879">
    <property type="term" value="C:axonemal microtubule"/>
    <property type="evidence" value="ECO:0007669"/>
    <property type="project" value="InterPro"/>
</dbReference>
<comment type="similarity">
    <text evidence="5">Belongs to the PIERCE1 family.</text>
</comment>
<name>A0AAD1T788_PELCU</name>
<keyword evidence="8" id="KW-1185">Reference proteome</keyword>
<evidence type="ECO:0000256" key="4">
    <source>
        <dbReference type="ARBA" id="ARBA00023273"/>
    </source>
</evidence>
<dbReference type="AlphaFoldDB" id="A0AAD1T788"/>
<evidence type="ECO:0000256" key="3">
    <source>
        <dbReference type="ARBA" id="ARBA00023212"/>
    </source>
</evidence>
<comment type="subcellular location">
    <subcellularLocation>
        <location evidence="1">Cytoplasm</location>
        <location evidence="1">Cytoskeleton</location>
        <location evidence="1">Cilium axoneme</location>
    </subcellularLocation>
</comment>
<feature type="region of interest" description="Disordered" evidence="6">
    <location>
        <begin position="39"/>
        <end position="76"/>
    </location>
</feature>
<organism evidence="7 8">
    <name type="scientific">Pelobates cultripes</name>
    <name type="common">Western spadefoot toad</name>
    <dbReference type="NCBI Taxonomy" id="61616"/>
    <lineage>
        <taxon>Eukaryota</taxon>
        <taxon>Metazoa</taxon>
        <taxon>Chordata</taxon>
        <taxon>Craniata</taxon>
        <taxon>Vertebrata</taxon>
        <taxon>Euteleostomi</taxon>
        <taxon>Amphibia</taxon>
        <taxon>Batrachia</taxon>
        <taxon>Anura</taxon>
        <taxon>Pelobatoidea</taxon>
        <taxon>Pelobatidae</taxon>
        <taxon>Pelobates</taxon>
    </lineage>
</organism>
<dbReference type="GO" id="GO:0035082">
    <property type="term" value="P:axoneme assembly"/>
    <property type="evidence" value="ECO:0007669"/>
    <property type="project" value="InterPro"/>
</dbReference>
<feature type="region of interest" description="Disordered" evidence="6">
    <location>
        <begin position="1"/>
        <end position="22"/>
    </location>
</feature>
<dbReference type="PANTHER" id="PTHR20899:SF1">
    <property type="entry name" value="PIERCER OF MICROTUBULE WALL 1 PROTEIN"/>
    <property type="match status" value="1"/>
</dbReference>
<sequence length="133" mass="15076">MSEDPTPHPSSQDNNERIFPKTSDFYRVSKDLPAKFNHPETWLRGYGSKEGNPLYRTSNQTYGRRPPTVHEMPTTFNSKSSKFSAIGAKCGMYRNNGLNTSIENSYVTGPDNLITVHDTLNFHRSYNMKGPSI</sequence>
<dbReference type="PANTHER" id="PTHR20899">
    <property type="entry name" value="PIERCE HOMOLOG"/>
    <property type="match status" value="1"/>
</dbReference>
<accession>A0AAD1T788</accession>
<keyword evidence="4" id="KW-0966">Cell projection</keyword>
<evidence type="ECO:0000313" key="7">
    <source>
        <dbReference type="EMBL" id="CAH2316711.1"/>
    </source>
</evidence>
<keyword evidence="3" id="KW-0206">Cytoskeleton</keyword>
<evidence type="ECO:0000256" key="2">
    <source>
        <dbReference type="ARBA" id="ARBA00022490"/>
    </source>
</evidence>
<reference evidence="7" key="1">
    <citation type="submission" date="2022-03" db="EMBL/GenBank/DDBJ databases">
        <authorList>
            <person name="Alioto T."/>
            <person name="Alioto T."/>
            <person name="Gomez Garrido J."/>
        </authorList>
    </citation>
    <scope>NUCLEOTIDE SEQUENCE</scope>
</reference>
<evidence type="ECO:0000256" key="5">
    <source>
        <dbReference type="ARBA" id="ARBA00038014"/>
    </source>
</evidence>
<evidence type="ECO:0000256" key="1">
    <source>
        <dbReference type="ARBA" id="ARBA00004430"/>
    </source>
</evidence>
<dbReference type="EMBL" id="OW240920">
    <property type="protein sequence ID" value="CAH2316711.1"/>
    <property type="molecule type" value="Genomic_DNA"/>
</dbReference>
<gene>
    <name evidence="7" type="ORF">PECUL_23A056992</name>
</gene>
<dbReference type="InterPro" id="IPR026507">
    <property type="entry name" value="PIRC1/2"/>
</dbReference>
<dbReference type="Pfam" id="PF14892">
    <property type="entry name" value="PIRC1_2"/>
    <property type="match status" value="1"/>
</dbReference>
<dbReference type="Proteomes" id="UP001295444">
    <property type="component" value="Chromosome 09"/>
</dbReference>
<keyword evidence="2" id="KW-0963">Cytoplasm</keyword>